<dbReference type="EMBL" id="LN681231">
    <property type="protein sequence ID" value="CEK25850.1"/>
    <property type="molecule type" value="Genomic_DNA"/>
</dbReference>
<reference evidence="1" key="1">
    <citation type="journal article" date="2015" name="Genome Announc.">
        <title>Complete Genome Sequence of Yersinia ruckeri Strain CSF007-82, Etiologic Agent of Red Mouth Disease in Salmonid Fish.</title>
        <authorList>
            <person name="Nelson M.C."/>
            <person name="LaPatra S.E."/>
            <person name="Welch T.J."/>
            <person name="Graf J."/>
        </authorList>
    </citation>
    <scope>NUCLEOTIDE SEQUENCE</scope>
    <source>
        <strain evidence="1">CSF007-82</strain>
    </source>
</reference>
<sequence>MFIVKFRTHHIYNENQVYFYSLTVKKSLFPFIATKTLVFMS</sequence>
<name>A0A0A8V8G5_YERRU</name>
<evidence type="ECO:0000313" key="1">
    <source>
        <dbReference type="EMBL" id="CEK25850.1"/>
    </source>
</evidence>
<protein>
    <submittedName>
        <fullName evidence="1">Uncharacterized protein</fullName>
    </submittedName>
</protein>
<proteinExistence type="predicted"/>
<dbReference type="AlphaFoldDB" id="A0A0A8V8G5"/>
<accession>A0A0A8V8G5</accession>
<organism evidence="1">
    <name type="scientific">Yersinia ruckeri</name>
    <dbReference type="NCBI Taxonomy" id="29486"/>
    <lineage>
        <taxon>Bacteria</taxon>
        <taxon>Pseudomonadati</taxon>
        <taxon>Pseudomonadota</taxon>
        <taxon>Gammaproteobacteria</taxon>
        <taxon>Enterobacterales</taxon>
        <taxon>Yersiniaceae</taxon>
        <taxon>Yersinia</taxon>
    </lineage>
</organism>
<gene>
    <name evidence="1" type="ORF">CSF007_0275</name>
</gene>